<keyword evidence="2 4" id="KW-0479">Metal-binding</keyword>
<gene>
    <name evidence="6" type="ordered locus">Slit_1870</name>
</gene>
<dbReference type="RefSeq" id="WP_013029997.1">
    <property type="nucleotide sequence ID" value="NC_013959.1"/>
</dbReference>
<evidence type="ECO:0000256" key="2">
    <source>
        <dbReference type="ARBA" id="ARBA00022723"/>
    </source>
</evidence>
<dbReference type="InterPro" id="IPR009056">
    <property type="entry name" value="Cyt_c-like_dom"/>
</dbReference>
<dbReference type="GO" id="GO:0009055">
    <property type="term" value="F:electron transfer activity"/>
    <property type="evidence" value="ECO:0007669"/>
    <property type="project" value="InterPro"/>
</dbReference>
<dbReference type="HOGENOM" id="CLU_101159_2_1_4"/>
<keyword evidence="7" id="KW-1185">Reference proteome</keyword>
<keyword evidence="1 4" id="KW-0349">Heme</keyword>
<dbReference type="InterPro" id="IPR036909">
    <property type="entry name" value="Cyt_c-like_dom_sf"/>
</dbReference>
<evidence type="ECO:0000259" key="5">
    <source>
        <dbReference type="PROSITE" id="PS51007"/>
    </source>
</evidence>
<protein>
    <recommendedName>
        <fullName evidence="5">Cytochrome c domain-containing protein</fullName>
    </recommendedName>
</protein>
<dbReference type="eggNOG" id="COG2010">
    <property type="taxonomic scope" value="Bacteria"/>
</dbReference>
<evidence type="ECO:0000313" key="7">
    <source>
        <dbReference type="Proteomes" id="UP000001625"/>
    </source>
</evidence>
<dbReference type="GO" id="GO:0046872">
    <property type="term" value="F:metal ion binding"/>
    <property type="evidence" value="ECO:0007669"/>
    <property type="project" value="UniProtKB-KW"/>
</dbReference>
<evidence type="ECO:0000256" key="1">
    <source>
        <dbReference type="ARBA" id="ARBA00022617"/>
    </source>
</evidence>
<dbReference type="EMBL" id="CP001965">
    <property type="protein sequence ID" value="ADE12099.1"/>
    <property type="molecule type" value="Genomic_DNA"/>
</dbReference>
<accession>D5CT13</accession>
<dbReference type="Gene3D" id="1.10.760.10">
    <property type="entry name" value="Cytochrome c-like domain"/>
    <property type="match status" value="1"/>
</dbReference>
<feature type="domain" description="Cytochrome c" evidence="5">
    <location>
        <begin position="65"/>
        <end position="154"/>
    </location>
</feature>
<dbReference type="GO" id="GO:0020037">
    <property type="term" value="F:heme binding"/>
    <property type="evidence" value="ECO:0007669"/>
    <property type="project" value="InterPro"/>
</dbReference>
<proteinExistence type="predicted"/>
<evidence type="ECO:0000313" key="6">
    <source>
        <dbReference type="EMBL" id="ADE12099.1"/>
    </source>
</evidence>
<name>D5CT13_SIDLE</name>
<dbReference type="AlphaFoldDB" id="D5CT13"/>
<evidence type="ECO:0000256" key="3">
    <source>
        <dbReference type="ARBA" id="ARBA00023004"/>
    </source>
</evidence>
<reference evidence="6 7" key="1">
    <citation type="submission" date="2010-03" db="EMBL/GenBank/DDBJ databases">
        <title>Complete sequence of Sideroxydans lithotrophicus ES-1.</title>
        <authorList>
            <consortium name="US DOE Joint Genome Institute"/>
            <person name="Lucas S."/>
            <person name="Copeland A."/>
            <person name="Lapidus A."/>
            <person name="Cheng J.-F."/>
            <person name="Bruce D."/>
            <person name="Goodwin L."/>
            <person name="Pitluck S."/>
            <person name="Munk A.C."/>
            <person name="Detter J.C."/>
            <person name="Han C."/>
            <person name="Tapia R."/>
            <person name="Larimer F."/>
            <person name="Land M."/>
            <person name="Hauser L."/>
            <person name="Kyrpides N."/>
            <person name="Ivanova N."/>
            <person name="Emerson D."/>
            <person name="Woyke T."/>
        </authorList>
    </citation>
    <scope>NUCLEOTIDE SEQUENCE [LARGE SCALE GENOMIC DNA]</scope>
    <source>
        <strain evidence="6 7">ES-1</strain>
    </source>
</reference>
<evidence type="ECO:0000256" key="4">
    <source>
        <dbReference type="PROSITE-ProRule" id="PRU00433"/>
    </source>
</evidence>
<keyword evidence="3 4" id="KW-0408">Iron</keyword>
<dbReference type="STRING" id="580332.Slit_1870"/>
<dbReference type="SUPFAM" id="SSF46626">
    <property type="entry name" value="Cytochrome c"/>
    <property type="match status" value="1"/>
</dbReference>
<dbReference type="Proteomes" id="UP000001625">
    <property type="component" value="Chromosome"/>
</dbReference>
<dbReference type="KEGG" id="slt:Slit_1870"/>
<dbReference type="Pfam" id="PF13442">
    <property type="entry name" value="Cytochrome_CBB3"/>
    <property type="match status" value="1"/>
</dbReference>
<dbReference type="PROSITE" id="PS51007">
    <property type="entry name" value="CYTC"/>
    <property type="match status" value="1"/>
</dbReference>
<sequence length="154" mass="16588" precursor="true">MKNHFTLITLWAAAFLAVPAYGQMMGMMRGGGMMNMSMLRAQYVRQHGVDAAYASKRNPLKHSAGNIEDGKRLYEQNCALCHGATGLGDGEAGKSLNPPPANIAAIGRRPIASDGYVYWAIAEGGVPLGTAMPPFKGTLKEDEIWKIMVYLSAL</sequence>
<organism evidence="6 7">
    <name type="scientific">Sideroxydans lithotrophicus (strain ES-1)</name>
    <dbReference type="NCBI Taxonomy" id="580332"/>
    <lineage>
        <taxon>Bacteria</taxon>
        <taxon>Pseudomonadati</taxon>
        <taxon>Pseudomonadota</taxon>
        <taxon>Betaproteobacteria</taxon>
        <taxon>Nitrosomonadales</taxon>
        <taxon>Gallionellaceae</taxon>
        <taxon>Sideroxydans</taxon>
    </lineage>
</organism>